<gene>
    <name evidence="1" type="ORF">E2C01_092965</name>
</gene>
<evidence type="ECO:0000313" key="1">
    <source>
        <dbReference type="EMBL" id="MPC97641.1"/>
    </source>
</evidence>
<organism evidence="1 2">
    <name type="scientific">Portunus trituberculatus</name>
    <name type="common">Swimming crab</name>
    <name type="synonym">Neptunus trituberculatus</name>
    <dbReference type="NCBI Taxonomy" id="210409"/>
    <lineage>
        <taxon>Eukaryota</taxon>
        <taxon>Metazoa</taxon>
        <taxon>Ecdysozoa</taxon>
        <taxon>Arthropoda</taxon>
        <taxon>Crustacea</taxon>
        <taxon>Multicrustacea</taxon>
        <taxon>Malacostraca</taxon>
        <taxon>Eumalacostraca</taxon>
        <taxon>Eucarida</taxon>
        <taxon>Decapoda</taxon>
        <taxon>Pleocyemata</taxon>
        <taxon>Brachyura</taxon>
        <taxon>Eubrachyura</taxon>
        <taxon>Portunoidea</taxon>
        <taxon>Portunidae</taxon>
        <taxon>Portuninae</taxon>
        <taxon>Portunus</taxon>
    </lineage>
</organism>
<sequence>MPTTYSAIQDLGPDDSLEEHLVVVPDITRRPARHGVQHRGQVSCASLSRSSPHTCQRNGTQINIFKSKRTSVLAG</sequence>
<name>A0A5B7JHV0_PORTR</name>
<dbReference type="Proteomes" id="UP000324222">
    <property type="component" value="Unassembled WGS sequence"/>
</dbReference>
<protein>
    <submittedName>
        <fullName evidence="1">Uncharacterized protein</fullName>
    </submittedName>
</protein>
<evidence type="ECO:0000313" key="2">
    <source>
        <dbReference type="Proteomes" id="UP000324222"/>
    </source>
</evidence>
<keyword evidence="2" id="KW-1185">Reference proteome</keyword>
<accession>A0A5B7JHV0</accession>
<comment type="caution">
    <text evidence="1">The sequence shown here is derived from an EMBL/GenBank/DDBJ whole genome shotgun (WGS) entry which is preliminary data.</text>
</comment>
<proteinExistence type="predicted"/>
<dbReference type="EMBL" id="VSRR010110806">
    <property type="protein sequence ID" value="MPC97641.1"/>
    <property type="molecule type" value="Genomic_DNA"/>
</dbReference>
<reference evidence="1 2" key="1">
    <citation type="submission" date="2019-05" db="EMBL/GenBank/DDBJ databases">
        <title>Another draft genome of Portunus trituberculatus and its Hox gene families provides insights of decapod evolution.</title>
        <authorList>
            <person name="Jeong J.-H."/>
            <person name="Song I."/>
            <person name="Kim S."/>
            <person name="Choi T."/>
            <person name="Kim D."/>
            <person name="Ryu S."/>
            <person name="Kim W."/>
        </authorList>
    </citation>
    <scope>NUCLEOTIDE SEQUENCE [LARGE SCALE GENOMIC DNA]</scope>
    <source>
        <tissue evidence="1">Muscle</tissue>
    </source>
</reference>
<dbReference type="AlphaFoldDB" id="A0A5B7JHV0"/>